<dbReference type="InterPro" id="IPR014284">
    <property type="entry name" value="RNA_pol_sigma-70_dom"/>
</dbReference>
<dbReference type="InterPro" id="IPR013325">
    <property type="entry name" value="RNA_pol_sigma_r2"/>
</dbReference>
<organism evidence="7 8">
    <name type="scientific">Cryptosporangium japonicum</name>
    <dbReference type="NCBI Taxonomy" id="80872"/>
    <lineage>
        <taxon>Bacteria</taxon>
        <taxon>Bacillati</taxon>
        <taxon>Actinomycetota</taxon>
        <taxon>Actinomycetes</taxon>
        <taxon>Cryptosporangiales</taxon>
        <taxon>Cryptosporangiaceae</taxon>
        <taxon>Cryptosporangium</taxon>
    </lineage>
</organism>
<evidence type="ECO:0000256" key="3">
    <source>
        <dbReference type="ARBA" id="ARBA00023082"/>
    </source>
</evidence>
<dbReference type="SUPFAM" id="SSF88659">
    <property type="entry name" value="Sigma3 and sigma4 domains of RNA polymerase sigma factors"/>
    <property type="match status" value="1"/>
</dbReference>
<dbReference type="Proteomes" id="UP001500967">
    <property type="component" value="Unassembled WGS sequence"/>
</dbReference>
<keyword evidence="2" id="KW-0805">Transcription regulation</keyword>
<evidence type="ECO:0000259" key="5">
    <source>
        <dbReference type="Pfam" id="PF04542"/>
    </source>
</evidence>
<keyword evidence="3" id="KW-0731">Sigma factor</keyword>
<proteinExistence type="inferred from homology"/>
<evidence type="ECO:0000313" key="8">
    <source>
        <dbReference type="Proteomes" id="UP001500967"/>
    </source>
</evidence>
<feature type="domain" description="RNA polymerase sigma factor 70 region 4 type 2" evidence="6">
    <location>
        <begin position="123"/>
        <end position="176"/>
    </location>
</feature>
<dbReference type="InterPro" id="IPR039425">
    <property type="entry name" value="RNA_pol_sigma-70-like"/>
</dbReference>
<evidence type="ECO:0000256" key="1">
    <source>
        <dbReference type="ARBA" id="ARBA00010641"/>
    </source>
</evidence>
<dbReference type="Gene3D" id="1.10.1740.10">
    <property type="match status" value="1"/>
</dbReference>
<dbReference type="EMBL" id="BAAAGX010000028">
    <property type="protein sequence ID" value="GAA0268366.1"/>
    <property type="molecule type" value="Genomic_DNA"/>
</dbReference>
<evidence type="ECO:0000256" key="4">
    <source>
        <dbReference type="ARBA" id="ARBA00023163"/>
    </source>
</evidence>
<feature type="domain" description="RNA polymerase sigma-70 region 2" evidence="5">
    <location>
        <begin position="29"/>
        <end position="92"/>
    </location>
</feature>
<evidence type="ECO:0000256" key="2">
    <source>
        <dbReference type="ARBA" id="ARBA00023015"/>
    </source>
</evidence>
<dbReference type="NCBIfam" id="TIGR02937">
    <property type="entry name" value="sigma70-ECF"/>
    <property type="match status" value="1"/>
</dbReference>
<keyword evidence="4" id="KW-0804">Transcription</keyword>
<evidence type="ECO:0000313" key="7">
    <source>
        <dbReference type="EMBL" id="GAA0268366.1"/>
    </source>
</evidence>
<dbReference type="InterPro" id="IPR007627">
    <property type="entry name" value="RNA_pol_sigma70_r2"/>
</dbReference>
<name>A0ABP3EL66_9ACTN</name>
<dbReference type="PANTHER" id="PTHR43133">
    <property type="entry name" value="RNA POLYMERASE ECF-TYPE SIGMA FACTO"/>
    <property type="match status" value="1"/>
</dbReference>
<reference evidence="8" key="1">
    <citation type="journal article" date="2019" name="Int. J. Syst. Evol. Microbiol.">
        <title>The Global Catalogue of Microorganisms (GCM) 10K type strain sequencing project: providing services to taxonomists for standard genome sequencing and annotation.</title>
        <authorList>
            <consortium name="The Broad Institute Genomics Platform"/>
            <consortium name="The Broad Institute Genome Sequencing Center for Infectious Disease"/>
            <person name="Wu L."/>
            <person name="Ma J."/>
        </authorList>
    </citation>
    <scope>NUCLEOTIDE SEQUENCE [LARGE SCALE GENOMIC DNA]</scope>
    <source>
        <strain evidence="8">JCM 10425</strain>
    </source>
</reference>
<comment type="caution">
    <text evidence="7">The sequence shown here is derived from an EMBL/GenBank/DDBJ whole genome shotgun (WGS) entry which is preliminary data.</text>
</comment>
<dbReference type="InterPro" id="IPR036388">
    <property type="entry name" value="WH-like_DNA-bd_sf"/>
</dbReference>
<gene>
    <name evidence="7" type="ORF">GCM10009539_64210</name>
</gene>
<dbReference type="InterPro" id="IPR013324">
    <property type="entry name" value="RNA_pol_sigma_r3/r4-like"/>
</dbReference>
<dbReference type="RefSeq" id="WP_344652676.1">
    <property type="nucleotide sequence ID" value="NZ_BAAAGX010000028.1"/>
</dbReference>
<comment type="similarity">
    <text evidence="1">Belongs to the sigma-70 factor family. ECF subfamily.</text>
</comment>
<evidence type="ECO:0000259" key="6">
    <source>
        <dbReference type="Pfam" id="PF08281"/>
    </source>
</evidence>
<dbReference type="PANTHER" id="PTHR43133:SF51">
    <property type="entry name" value="RNA POLYMERASE SIGMA FACTOR"/>
    <property type="match status" value="1"/>
</dbReference>
<dbReference type="Pfam" id="PF08281">
    <property type="entry name" value="Sigma70_r4_2"/>
    <property type="match status" value="1"/>
</dbReference>
<protein>
    <submittedName>
        <fullName evidence="7">Sigma-70 family RNA polymerase sigma factor</fullName>
    </submittedName>
</protein>
<sequence length="311" mass="34551">MWSVGAESDGELARAAQRGDTAAFAVVTERHRAALRAIAISLLGYVDEVDDAVQDAVLTAFRRLPELRDPEAIGPWLKAIVRNVCRMQLRARTPLPVAEPELLLPPAGDPRPDEALERAGSRDWVWHAVARLSEPIREVVLLRYFSRFSSYDQIAQLCDIPLDTVGSRLRDGRRALARALRETAGDAYRATDTEAAAHRLRAREHLASIETDGYDHVVRDWFRPDASVVVQGSIVGDRSMMRTMIDFTLQAGVVTRLHDAVGSRGVLVWEGDFVNPPSDPEHCPPTFAWLLRMREGRVAQLGLVYGTSRTG</sequence>
<dbReference type="Gene3D" id="1.10.10.10">
    <property type="entry name" value="Winged helix-like DNA-binding domain superfamily/Winged helix DNA-binding domain"/>
    <property type="match status" value="1"/>
</dbReference>
<keyword evidence="8" id="KW-1185">Reference proteome</keyword>
<dbReference type="SUPFAM" id="SSF88946">
    <property type="entry name" value="Sigma2 domain of RNA polymerase sigma factors"/>
    <property type="match status" value="1"/>
</dbReference>
<dbReference type="InterPro" id="IPR013249">
    <property type="entry name" value="RNA_pol_sigma70_r4_t2"/>
</dbReference>
<accession>A0ABP3EL66</accession>
<dbReference type="Pfam" id="PF04542">
    <property type="entry name" value="Sigma70_r2"/>
    <property type="match status" value="1"/>
</dbReference>